<sequence>MIFKIKFTKKDPTTTPLDDEKSDQNFSPLPPHELYNARQCKKKLSLKIRLPLMHKSSFDGTTDRPREKRPRDDVKATETVTDLELQLPLKKRKAIRMYCCEMQTPAALKSLMLPSELLSHDCIKPDDKL</sequence>
<feature type="region of interest" description="Disordered" evidence="1">
    <location>
        <begin position="55"/>
        <end position="77"/>
    </location>
</feature>
<evidence type="ECO:0000313" key="3">
    <source>
        <dbReference type="Proteomes" id="UP000685013"/>
    </source>
</evidence>
<protein>
    <submittedName>
        <fullName evidence="2">Uncharacterized protein</fullName>
    </submittedName>
</protein>
<dbReference type="Proteomes" id="UP000685013">
    <property type="component" value="Chromosome 7"/>
</dbReference>
<feature type="compositionally biased region" description="Basic and acidic residues" evidence="1">
    <location>
        <begin position="61"/>
        <end position="76"/>
    </location>
</feature>
<evidence type="ECO:0000256" key="1">
    <source>
        <dbReference type="SAM" id="MobiDB-lite"/>
    </source>
</evidence>
<proteinExistence type="predicted"/>
<feature type="region of interest" description="Disordered" evidence="1">
    <location>
        <begin position="1"/>
        <end position="32"/>
    </location>
</feature>
<feature type="non-terminal residue" evidence="2">
    <location>
        <position position="1"/>
    </location>
</feature>
<reference evidence="2 3" key="1">
    <citation type="journal article" date="2021" name="Hortic Res">
        <title>The domestication of Cucurbita argyrosperma as revealed by the genome of its wild relative.</title>
        <authorList>
            <person name="Barrera-Redondo J."/>
            <person name="Sanchez-de la Vega G."/>
            <person name="Aguirre-Liguori J.A."/>
            <person name="Castellanos-Morales G."/>
            <person name="Gutierrez-Guerrero Y.T."/>
            <person name="Aguirre-Dugua X."/>
            <person name="Aguirre-Planter E."/>
            <person name="Tenaillon M.I."/>
            <person name="Lira-Saade R."/>
            <person name="Eguiarte L.E."/>
        </authorList>
    </citation>
    <scope>NUCLEOTIDE SEQUENCE [LARGE SCALE GENOMIC DNA]</scope>
    <source>
        <strain evidence="2">JBR-2021</strain>
    </source>
</reference>
<evidence type="ECO:0000313" key="2">
    <source>
        <dbReference type="EMBL" id="KAG6594856.1"/>
    </source>
</evidence>
<gene>
    <name evidence="2" type="ORF">SDJN03_11409</name>
</gene>
<keyword evidence="3" id="KW-1185">Reference proteome</keyword>
<name>A0AAV6NA24_9ROSI</name>
<dbReference type="EMBL" id="JAGKQH010000007">
    <property type="protein sequence ID" value="KAG6594856.1"/>
    <property type="molecule type" value="Genomic_DNA"/>
</dbReference>
<feature type="compositionally biased region" description="Basic and acidic residues" evidence="1">
    <location>
        <begin position="8"/>
        <end position="23"/>
    </location>
</feature>
<dbReference type="AlphaFoldDB" id="A0AAV6NA24"/>
<accession>A0AAV6NA24</accession>
<comment type="caution">
    <text evidence="2">The sequence shown here is derived from an EMBL/GenBank/DDBJ whole genome shotgun (WGS) entry which is preliminary data.</text>
</comment>
<organism evidence="2 3">
    <name type="scientific">Cucurbita argyrosperma subsp. sororia</name>
    <dbReference type="NCBI Taxonomy" id="37648"/>
    <lineage>
        <taxon>Eukaryota</taxon>
        <taxon>Viridiplantae</taxon>
        <taxon>Streptophyta</taxon>
        <taxon>Embryophyta</taxon>
        <taxon>Tracheophyta</taxon>
        <taxon>Spermatophyta</taxon>
        <taxon>Magnoliopsida</taxon>
        <taxon>eudicotyledons</taxon>
        <taxon>Gunneridae</taxon>
        <taxon>Pentapetalae</taxon>
        <taxon>rosids</taxon>
        <taxon>fabids</taxon>
        <taxon>Cucurbitales</taxon>
        <taxon>Cucurbitaceae</taxon>
        <taxon>Cucurbiteae</taxon>
        <taxon>Cucurbita</taxon>
    </lineage>
</organism>